<proteinExistence type="predicted"/>
<sequence length="326" mass="37493">MIAIIDIGDEKTGSKSRQEFLINNRDELRRQGVVIPKSTKVNLYDIGLSAYSGVQSHRELVSNKHGYPYDGFEDKLEEALSLEVGKFECTKFVFSFEGLMHLRSENVEKLVSMLYRYFDKVFVIGFIRRQDRKAVSAYSTRLRNRGATDFNILYTPDGKPKGVNYLHKLKVWRKFVSKENVVFINYDECDNVVRKFVDLAGLQGDFLFNEKRNNTSMSALGCEVMRRFNEDFASSDKYSGIQDKVRSAIKDCYVGPSLKPAREEAESLFKFYGDSNKKLAKELGSDKEYFFDEDFSDYPETLSSVSLTLSEVGEYIEEALSQRSQK</sequence>
<protein>
    <submittedName>
        <fullName evidence="1">Uncharacterized protein</fullName>
    </submittedName>
</protein>
<keyword evidence="2" id="KW-1185">Reference proteome</keyword>
<dbReference type="RefSeq" id="WP_192528592.1">
    <property type="nucleotide sequence ID" value="NZ_RRZC01000028.1"/>
</dbReference>
<evidence type="ECO:0000313" key="2">
    <source>
        <dbReference type="Proteomes" id="UP000754821"/>
    </source>
</evidence>
<name>A0ABR9FF97_9GAMM</name>
<comment type="caution">
    <text evidence="1">The sequence shown here is derived from an EMBL/GenBank/DDBJ whole genome shotgun (WGS) entry which is preliminary data.</text>
</comment>
<evidence type="ECO:0000313" key="1">
    <source>
        <dbReference type="EMBL" id="MBE0405175.1"/>
    </source>
</evidence>
<dbReference type="EMBL" id="RRZC01000028">
    <property type="protein sequence ID" value="MBE0405175.1"/>
    <property type="molecule type" value="Genomic_DNA"/>
</dbReference>
<reference evidence="1 2" key="1">
    <citation type="submission" date="2020-07" db="EMBL/GenBank/DDBJ databases">
        <title>Halophilic bacteria isolated from french cheeses.</title>
        <authorList>
            <person name="Kothe C.I."/>
            <person name="Farah-Kraiem B."/>
            <person name="Renault P."/>
            <person name="Dridi B."/>
        </authorList>
    </citation>
    <scope>NUCLEOTIDE SEQUENCE [LARGE SCALE GENOMIC DNA]</scope>
    <source>
        <strain evidence="1 2">FME16</strain>
    </source>
</reference>
<accession>A0ABR9FF97</accession>
<gene>
    <name evidence="1" type="ORF">EI163_16680</name>
</gene>
<organism evidence="1 2">
    <name type="scientific">Halomonas citrativorans</name>
    <dbReference type="NCBI Taxonomy" id="2742612"/>
    <lineage>
        <taxon>Bacteria</taxon>
        <taxon>Pseudomonadati</taxon>
        <taxon>Pseudomonadota</taxon>
        <taxon>Gammaproteobacteria</taxon>
        <taxon>Oceanospirillales</taxon>
        <taxon>Halomonadaceae</taxon>
        <taxon>Halomonas</taxon>
    </lineage>
</organism>
<dbReference type="Proteomes" id="UP000754821">
    <property type="component" value="Unassembled WGS sequence"/>
</dbReference>